<dbReference type="RefSeq" id="WP_311559947.1">
    <property type="nucleotide sequence ID" value="NZ_JAVREJ010000032.1"/>
</dbReference>
<comment type="caution">
    <text evidence="1">The sequence shown here is derived from an EMBL/GenBank/DDBJ whole genome shotgun (WGS) entry which is preliminary data.</text>
</comment>
<dbReference type="EMBL" id="JAVREJ010000032">
    <property type="protein sequence ID" value="MDT0353433.1"/>
    <property type="molecule type" value="Genomic_DNA"/>
</dbReference>
<reference evidence="2" key="1">
    <citation type="submission" date="2023-07" db="EMBL/GenBank/DDBJ databases">
        <title>30 novel species of actinomycetes from the DSMZ collection.</title>
        <authorList>
            <person name="Nouioui I."/>
        </authorList>
    </citation>
    <scope>NUCLEOTIDE SEQUENCE [LARGE SCALE GENOMIC DNA]</scope>
    <source>
        <strain evidence="2">DSM 45834</strain>
    </source>
</reference>
<protein>
    <submittedName>
        <fullName evidence="1">Uncharacterized protein</fullName>
    </submittedName>
</protein>
<gene>
    <name evidence="1" type="ORF">RM445_28410</name>
</gene>
<keyword evidence="2" id="KW-1185">Reference proteome</keyword>
<dbReference type="Proteomes" id="UP001183202">
    <property type="component" value="Unassembled WGS sequence"/>
</dbReference>
<evidence type="ECO:0000313" key="2">
    <source>
        <dbReference type="Proteomes" id="UP001183202"/>
    </source>
</evidence>
<sequence length="60" mass="6291">MAIAPDAPPRSARTRPRRLAGLFAVDVLADGELRGSSTDGDRLQGYVKQVRPAAGSTARA</sequence>
<name>A0ABU2NHJ7_9PSEU</name>
<accession>A0ABU2NHJ7</accession>
<proteinExistence type="predicted"/>
<evidence type="ECO:0000313" key="1">
    <source>
        <dbReference type="EMBL" id="MDT0353433.1"/>
    </source>
</evidence>
<organism evidence="1 2">
    <name type="scientific">Pseudonocardia charpentierae</name>
    <dbReference type="NCBI Taxonomy" id="3075545"/>
    <lineage>
        <taxon>Bacteria</taxon>
        <taxon>Bacillati</taxon>
        <taxon>Actinomycetota</taxon>
        <taxon>Actinomycetes</taxon>
        <taxon>Pseudonocardiales</taxon>
        <taxon>Pseudonocardiaceae</taxon>
        <taxon>Pseudonocardia</taxon>
    </lineage>
</organism>